<feature type="compositionally biased region" description="Polar residues" evidence="1">
    <location>
        <begin position="141"/>
        <end position="151"/>
    </location>
</feature>
<evidence type="ECO:0000313" key="3">
    <source>
        <dbReference type="Proteomes" id="UP001357485"/>
    </source>
</evidence>
<name>A0ABR0LVC2_9PEZI</name>
<proteinExistence type="predicted"/>
<feature type="compositionally biased region" description="Polar residues" evidence="1">
    <location>
        <begin position="52"/>
        <end position="63"/>
    </location>
</feature>
<protein>
    <submittedName>
        <fullName evidence="2">Uncharacterized protein</fullName>
    </submittedName>
</protein>
<feature type="compositionally biased region" description="Polar residues" evidence="1">
    <location>
        <begin position="113"/>
        <end position="123"/>
    </location>
</feature>
<feature type="region of interest" description="Disordered" evidence="1">
    <location>
        <begin position="48"/>
        <end position="237"/>
    </location>
</feature>
<evidence type="ECO:0000256" key="1">
    <source>
        <dbReference type="SAM" id="MobiDB-lite"/>
    </source>
</evidence>
<feature type="compositionally biased region" description="Low complexity" evidence="1">
    <location>
        <begin position="154"/>
        <end position="168"/>
    </location>
</feature>
<evidence type="ECO:0000313" key="2">
    <source>
        <dbReference type="EMBL" id="KAK5241612.1"/>
    </source>
</evidence>
<gene>
    <name evidence="2" type="ORF">LTR16_009200</name>
</gene>
<feature type="non-terminal residue" evidence="2">
    <location>
        <position position="237"/>
    </location>
</feature>
<feature type="compositionally biased region" description="Polar residues" evidence="1">
    <location>
        <begin position="194"/>
        <end position="205"/>
    </location>
</feature>
<keyword evidence="3" id="KW-1185">Reference proteome</keyword>
<organism evidence="2 3">
    <name type="scientific">Cryomyces antarcticus</name>
    <dbReference type="NCBI Taxonomy" id="329879"/>
    <lineage>
        <taxon>Eukaryota</taxon>
        <taxon>Fungi</taxon>
        <taxon>Dikarya</taxon>
        <taxon>Ascomycota</taxon>
        <taxon>Pezizomycotina</taxon>
        <taxon>Dothideomycetes</taxon>
        <taxon>Dothideomycetes incertae sedis</taxon>
        <taxon>Cryomyces</taxon>
    </lineage>
</organism>
<sequence length="237" mass="25911">ERARLMAVTKEEEALREMMRRKRAAMTKQSFAEGYQLAKKQEVAIRKRQSLGPATTNPRTSAFLSLDSPDGTTFPSPPSTWAVEEGFRRTSGLAAAQRMRKDGPLLPERSAEQDTPTLTSATASRPPLIPRRSSGRVPRLSQHQHNPSHLSELSAPSTRTPSPSSSSAQQGPIPYRLSPQFHFQPLDLFPFPTRLTSRPWSPETQTDNGTYSSSSPSTVTESTLHTATSVGKGTGLG</sequence>
<reference evidence="2 3" key="1">
    <citation type="submission" date="2023-08" db="EMBL/GenBank/DDBJ databases">
        <title>Black Yeasts Isolated from many extreme environments.</title>
        <authorList>
            <person name="Coleine C."/>
            <person name="Stajich J.E."/>
            <person name="Selbmann L."/>
        </authorList>
    </citation>
    <scope>NUCLEOTIDE SEQUENCE [LARGE SCALE GENOMIC DNA]</scope>
    <source>
        <strain evidence="2 3">CCFEE 536</strain>
    </source>
</reference>
<dbReference type="Proteomes" id="UP001357485">
    <property type="component" value="Unassembled WGS sequence"/>
</dbReference>
<accession>A0ABR0LVC2</accession>
<comment type="caution">
    <text evidence="2">The sequence shown here is derived from an EMBL/GenBank/DDBJ whole genome shotgun (WGS) entry which is preliminary data.</text>
</comment>
<feature type="compositionally biased region" description="Low complexity" evidence="1">
    <location>
        <begin position="206"/>
        <end position="223"/>
    </location>
</feature>
<dbReference type="EMBL" id="JAVRRA010010556">
    <property type="protein sequence ID" value="KAK5241612.1"/>
    <property type="molecule type" value="Genomic_DNA"/>
</dbReference>
<feature type="non-terminal residue" evidence="2">
    <location>
        <position position="1"/>
    </location>
</feature>